<proteinExistence type="inferred from homology"/>
<reference evidence="5 6" key="1">
    <citation type="journal article" date="2006" name="Proc. Natl. Acad. Sci. U.S.A.">
        <title>Comparative genomics of the lactic acid bacteria.</title>
        <authorList>
            <person name="Makarova K."/>
            <person name="Slesarev A."/>
            <person name="Wolf Y."/>
            <person name="Sorokin A."/>
            <person name="Mirkin B."/>
            <person name="Koonin E."/>
            <person name="Pavlov A."/>
            <person name="Pavlova N."/>
            <person name="Karamychev V."/>
            <person name="Polouchine N."/>
            <person name="Shakhova V."/>
            <person name="Grigoriev I."/>
            <person name="Lou Y."/>
            <person name="Rohksar D."/>
            <person name="Lucas S."/>
            <person name="Huang K."/>
            <person name="Goodstein D.M."/>
            <person name="Hawkins T."/>
            <person name="Plengvidhya V."/>
            <person name="Welker D."/>
            <person name="Hughes J."/>
            <person name="Goh Y."/>
            <person name="Benson A."/>
            <person name="Baldwin K."/>
            <person name="Lee J.H."/>
            <person name="Diaz-Muniz I."/>
            <person name="Dosti B."/>
            <person name="Smeianov V."/>
            <person name="Wechter W."/>
            <person name="Barabote R."/>
            <person name="Lorca G."/>
            <person name="Altermann E."/>
            <person name="Barrangou R."/>
            <person name="Ganesan B."/>
            <person name="Xie Y."/>
            <person name="Rawsthorne H."/>
            <person name="Tamir D."/>
            <person name="Parker C."/>
            <person name="Breidt F."/>
            <person name="Broadbent J."/>
            <person name="Hutkins R."/>
            <person name="O'Sullivan D."/>
            <person name="Steele J."/>
            <person name="Unlu G."/>
            <person name="Saier M."/>
            <person name="Klaenhammer T."/>
            <person name="Richardson P."/>
            <person name="Kozyavkin S."/>
            <person name="Weimer B."/>
            <person name="Mills D."/>
        </authorList>
    </citation>
    <scope>NUCLEOTIDE SEQUENCE [LARGE SCALE GENOMIC DNA]</scope>
    <source>
        <strain evidence="6">ATCC 33323 / DSM 20243 / BCRC 14619 / CIP 102991 / JCM 1131 / KCTC 3163 / NCIMB 11718 / NCTC 13722 / AM63</strain>
    </source>
</reference>
<dbReference type="InterPro" id="IPR047667">
    <property type="entry name" value="ATPase_ComGA"/>
</dbReference>
<dbReference type="Pfam" id="PF00437">
    <property type="entry name" value="T2SSE"/>
    <property type="match status" value="1"/>
</dbReference>
<dbReference type="CDD" id="cd01129">
    <property type="entry name" value="PulE-GspE-like"/>
    <property type="match status" value="1"/>
</dbReference>
<dbReference type="GO" id="GO:0005524">
    <property type="term" value="F:ATP binding"/>
    <property type="evidence" value="ECO:0007669"/>
    <property type="project" value="UniProtKB-KW"/>
</dbReference>
<keyword evidence="3" id="KW-0067">ATP-binding</keyword>
<dbReference type="SUPFAM" id="SSF52540">
    <property type="entry name" value="P-loop containing nucleoside triphosphate hydrolases"/>
    <property type="match status" value="1"/>
</dbReference>
<evidence type="ECO:0000256" key="2">
    <source>
        <dbReference type="ARBA" id="ARBA00022741"/>
    </source>
</evidence>
<dbReference type="Gene3D" id="3.30.450.90">
    <property type="match status" value="1"/>
</dbReference>
<dbReference type="GO" id="GO:0005886">
    <property type="term" value="C:plasma membrane"/>
    <property type="evidence" value="ECO:0007669"/>
    <property type="project" value="TreeGrafter"/>
</dbReference>
<dbReference type="InterPro" id="IPR001482">
    <property type="entry name" value="T2SS/T4SS_dom"/>
</dbReference>
<gene>
    <name evidence="5" type="ordered locus">LGAS_1275</name>
</gene>
<dbReference type="AlphaFoldDB" id="A0A805ZQQ5"/>
<comment type="similarity">
    <text evidence="1">Belongs to the GSP E family.</text>
</comment>
<dbReference type="GO" id="GO:0016887">
    <property type="term" value="F:ATP hydrolysis activity"/>
    <property type="evidence" value="ECO:0007669"/>
    <property type="project" value="TreeGrafter"/>
</dbReference>
<dbReference type="NCBIfam" id="NF041000">
    <property type="entry name" value="ATPase_ComGA"/>
    <property type="match status" value="1"/>
</dbReference>
<keyword evidence="2" id="KW-0547">Nucleotide-binding</keyword>
<protein>
    <submittedName>
        <fullName evidence="5">Type II secretory pathway/competence component, ATPase</fullName>
    </submittedName>
</protein>
<dbReference type="Proteomes" id="UP000000664">
    <property type="component" value="Chromosome"/>
</dbReference>
<dbReference type="EMBL" id="CP000413">
    <property type="protein sequence ID" value="ABJ60638.1"/>
    <property type="molecule type" value="Genomic_DNA"/>
</dbReference>
<accession>A0A805ZQQ5</accession>
<feature type="domain" description="Bacterial type II secretion system protein E" evidence="4">
    <location>
        <begin position="226"/>
        <end position="240"/>
    </location>
</feature>
<evidence type="ECO:0000256" key="3">
    <source>
        <dbReference type="ARBA" id="ARBA00022840"/>
    </source>
</evidence>
<evidence type="ECO:0000256" key="1">
    <source>
        <dbReference type="ARBA" id="ARBA00006611"/>
    </source>
</evidence>
<organism evidence="5 6">
    <name type="scientific">Lactobacillus gasseri (strain ATCC 33323 / DSM 20243 / BCRC 14619 / CIP 102991 / JCM 1131 / KCTC 3163 / NCIMB 11718 / NCTC 13722 / AM63)</name>
    <dbReference type="NCBI Taxonomy" id="324831"/>
    <lineage>
        <taxon>Bacteria</taxon>
        <taxon>Bacillati</taxon>
        <taxon>Bacillota</taxon>
        <taxon>Bacilli</taxon>
        <taxon>Lactobacillales</taxon>
        <taxon>Lactobacillaceae</taxon>
        <taxon>Lactobacillus</taxon>
    </lineage>
</organism>
<dbReference type="PANTHER" id="PTHR30258">
    <property type="entry name" value="TYPE II SECRETION SYSTEM PROTEIN GSPE-RELATED"/>
    <property type="match status" value="1"/>
</dbReference>
<evidence type="ECO:0000313" key="5">
    <source>
        <dbReference type="EMBL" id="ABJ60638.1"/>
    </source>
</evidence>
<sequence length="356" mass="40292">MSVFFFLIFKMIKKYGLFSRTNKCMAKEGLIMNEVSEAILEKAIESHASDIFIFPAIRGYEIKIRTALGLSKIKELSQKVGKELLNYFKFQAQMDISERRRPQVGAYQTEFRGEKVFLRFSSVGEFEGDESLVVRLIYEGKSNNYFLPEQFDLLKRLTNQRGLIVTSGPTGSGKTSTMYELAQLVGEKKVVMTIEDPVEVWNPSFLQTQVNLVAGITYPDLLKAALRHRPDILIIGEIRDQETAKISINAALSGHLVLATIHAKTALQTISRLEGLGITKDELCNCLTAASYQRLLPIKDRNKVACLMDIGYGKILDQAIMSNDKRHDLRNWQSALEQLVERGKISEDTKHLYEEG</sequence>
<dbReference type="InterPro" id="IPR027417">
    <property type="entry name" value="P-loop_NTPase"/>
</dbReference>
<dbReference type="KEGG" id="lga:LGAS_1275"/>
<evidence type="ECO:0000259" key="4">
    <source>
        <dbReference type="PROSITE" id="PS00662"/>
    </source>
</evidence>
<name>A0A805ZQQ5_LACGA</name>
<evidence type="ECO:0000313" key="6">
    <source>
        <dbReference type="Proteomes" id="UP000000664"/>
    </source>
</evidence>
<dbReference type="PANTHER" id="PTHR30258:SF2">
    <property type="entry name" value="COMG OPERON PROTEIN 1"/>
    <property type="match status" value="1"/>
</dbReference>
<dbReference type="Gene3D" id="3.40.50.300">
    <property type="entry name" value="P-loop containing nucleotide triphosphate hydrolases"/>
    <property type="match status" value="1"/>
</dbReference>
<dbReference type="PROSITE" id="PS00662">
    <property type="entry name" value="T2SP_E"/>
    <property type="match status" value="1"/>
</dbReference>